<dbReference type="PANTHER" id="PTHR23132:SF14">
    <property type="entry name" value="ATP-GRASP DOMAIN-CONTAINING PROTEIN"/>
    <property type="match status" value="1"/>
</dbReference>
<keyword evidence="1" id="KW-0547">Nucleotide-binding</keyword>
<evidence type="ECO:0000313" key="3">
    <source>
        <dbReference type="EMBL" id="MBF0970483.1"/>
    </source>
</evidence>
<dbReference type="InterPro" id="IPR003806">
    <property type="entry name" value="ATP-grasp_PylC-type"/>
</dbReference>
<dbReference type="InterPro" id="IPR011761">
    <property type="entry name" value="ATP-grasp"/>
</dbReference>
<dbReference type="Pfam" id="PF02655">
    <property type="entry name" value="ATP-grasp_3"/>
    <property type="match status" value="1"/>
</dbReference>
<evidence type="ECO:0000256" key="1">
    <source>
        <dbReference type="PROSITE-ProRule" id="PRU00409"/>
    </source>
</evidence>
<dbReference type="AlphaFoldDB" id="A0A929X069"/>
<dbReference type="InterPro" id="IPR048764">
    <property type="entry name" value="PylC_N"/>
</dbReference>
<dbReference type="PROSITE" id="PS50975">
    <property type="entry name" value="ATP_GRASP"/>
    <property type="match status" value="1"/>
</dbReference>
<comment type="caution">
    <text evidence="3">The sequence shown here is derived from an EMBL/GenBank/DDBJ whole genome shotgun (WGS) entry which is preliminary data.</text>
</comment>
<keyword evidence="1" id="KW-0067">ATP-binding</keyword>
<dbReference type="Gene3D" id="3.30.1490.20">
    <property type="entry name" value="ATP-grasp fold, A domain"/>
    <property type="match status" value="1"/>
</dbReference>
<proteinExistence type="predicted"/>
<dbReference type="GO" id="GO:0008716">
    <property type="term" value="F:D-alanine-D-alanine ligase activity"/>
    <property type="evidence" value="ECO:0007669"/>
    <property type="project" value="TreeGrafter"/>
</dbReference>
<dbReference type="RefSeq" id="WP_303763940.1">
    <property type="nucleotide sequence ID" value="NZ_JABZGR010000014.1"/>
</dbReference>
<dbReference type="Gene3D" id="3.40.50.20">
    <property type="match status" value="1"/>
</dbReference>
<feature type="domain" description="ATP-grasp" evidence="2">
    <location>
        <begin position="118"/>
        <end position="294"/>
    </location>
</feature>
<dbReference type="Gene3D" id="3.30.470.20">
    <property type="entry name" value="ATP-grasp fold, B domain"/>
    <property type="match status" value="1"/>
</dbReference>
<evidence type="ECO:0000313" key="4">
    <source>
        <dbReference type="Proteomes" id="UP000704068"/>
    </source>
</evidence>
<sequence>MNNIMFCSCGRRAQLFRYLKESLQDTCQIIATDNSNTAPALYLADRQYLVPRIDDPNYVRTVLEIAKSNDVKAITTLIDPEIEILAKHRDVFEKEGILVLAPSKETARHCFDKYDMFKYLHQNNVRTVLTYDSLEHFKEGYTKGEIRFPVFIKPRTGSGSVGIHKCNTQEELDTHFREGKFDYIIQEFMDGGDCDADVYIDCFSHQPVAAFSKRKLETKIGGANKTISFKDPKLFAFIKEICKVLEFNGPVDMDFWYKDGEYYLSEVNPRFGGAYLHAYGAGVDFFKLIQRNMEGKTNEEQFGNYDDDVLMMMYDSVVIVKKDELAK</sequence>
<gene>
    <name evidence="3" type="ORF">HXK21_05525</name>
</gene>
<dbReference type="GO" id="GO:0046872">
    <property type="term" value="F:metal ion binding"/>
    <property type="evidence" value="ECO:0007669"/>
    <property type="project" value="InterPro"/>
</dbReference>
<dbReference type="EMBL" id="JABZGR010000014">
    <property type="protein sequence ID" value="MBF0970483.1"/>
    <property type="molecule type" value="Genomic_DNA"/>
</dbReference>
<evidence type="ECO:0000259" key="2">
    <source>
        <dbReference type="PROSITE" id="PS50975"/>
    </source>
</evidence>
<reference evidence="3" key="1">
    <citation type="submission" date="2020-04" db="EMBL/GenBank/DDBJ databases">
        <title>Deep metagenomics examines the oral microbiome during advanced dental caries in children, revealing novel taxa and co-occurrences with host molecules.</title>
        <authorList>
            <person name="Baker J.L."/>
            <person name="Morton J.T."/>
            <person name="Dinis M."/>
            <person name="Alvarez R."/>
            <person name="Tran N.C."/>
            <person name="Knight R."/>
            <person name="Edlund A."/>
        </authorList>
    </citation>
    <scope>NUCLEOTIDE SEQUENCE</scope>
    <source>
        <strain evidence="3">JCVI_34_bin.1</strain>
    </source>
</reference>
<dbReference type="Proteomes" id="UP000704068">
    <property type="component" value="Unassembled WGS sequence"/>
</dbReference>
<name>A0A929X069_9BACT</name>
<organism evidence="3 4">
    <name type="scientific">Alloprevotella tannerae</name>
    <dbReference type="NCBI Taxonomy" id="76122"/>
    <lineage>
        <taxon>Bacteria</taxon>
        <taxon>Pseudomonadati</taxon>
        <taxon>Bacteroidota</taxon>
        <taxon>Bacteroidia</taxon>
        <taxon>Bacteroidales</taxon>
        <taxon>Prevotellaceae</taxon>
        <taxon>Alloprevotella</taxon>
    </lineage>
</organism>
<dbReference type="PANTHER" id="PTHR23132">
    <property type="entry name" value="D-ALANINE--D-ALANINE LIGASE"/>
    <property type="match status" value="1"/>
</dbReference>
<dbReference type="Pfam" id="PF21360">
    <property type="entry name" value="PylC-like_N"/>
    <property type="match status" value="1"/>
</dbReference>
<accession>A0A929X069</accession>
<dbReference type="GO" id="GO:0005524">
    <property type="term" value="F:ATP binding"/>
    <property type="evidence" value="ECO:0007669"/>
    <property type="project" value="UniProtKB-UniRule"/>
</dbReference>
<dbReference type="InterPro" id="IPR013815">
    <property type="entry name" value="ATP_grasp_subdomain_1"/>
</dbReference>
<protein>
    <submittedName>
        <fullName evidence="3">ATP-grasp domain-containing protein</fullName>
    </submittedName>
</protein>
<dbReference type="SUPFAM" id="SSF56059">
    <property type="entry name" value="Glutathione synthetase ATP-binding domain-like"/>
    <property type="match status" value="1"/>
</dbReference>
<dbReference type="NCBIfam" id="NF009406">
    <property type="entry name" value="PRK12767.1-5"/>
    <property type="match status" value="1"/>
</dbReference>